<dbReference type="EnsemblFungi" id="EJT72118">
    <property type="protein sequence ID" value="EJT72118"/>
    <property type="gene ID" value="GGTG_08986"/>
</dbReference>
<sequence>MHSITGTQTRRHAHARTHDKSHELPNSLCTGLATGPSAYPKSKRPGAREPGGHTAALCLAALFLQDLEDAAGVGWIGHGPTVDAGPFERPLQKEVVGWPGQHVPRAGIHWTIGALSDDDAMHHFYFGWVAGELGVSSIARQHAAFQSRRPAFRQGRRARPWPAVWCVAIGALVAAPRLQGLLLAPSLCGLCLACSAGPPPTPRWTAFVFLDPASQPSPACQPRLEPFPKLPPVTEGAIPTAGPRVSEPGGAPPLWVGEAALQPQLGQSGWICTPEPSYVAGSSESFDETP</sequence>
<protein>
    <submittedName>
        <fullName evidence="2 3">Uncharacterized protein</fullName>
    </submittedName>
</protein>
<evidence type="ECO:0000313" key="4">
    <source>
        <dbReference type="Proteomes" id="UP000006039"/>
    </source>
</evidence>
<feature type="region of interest" description="Disordered" evidence="1">
    <location>
        <begin position="1"/>
        <end position="50"/>
    </location>
</feature>
<gene>
    <name evidence="3" type="primary">20349444</name>
    <name evidence="2" type="ORF">GGTG_08986</name>
</gene>
<evidence type="ECO:0000313" key="2">
    <source>
        <dbReference type="EMBL" id="EJT72118.1"/>
    </source>
</evidence>
<dbReference type="RefSeq" id="XP_009225092.1">
    <property type="nucleotide sequence ID" value="XM_009226828.1"/>
</dbReference>
<dbReference type="HOGENOM" id="CLU_959910_0_0_1"/>
<proteinExistence type="predicted"/>
<reference evidence="3" key="5">
    <citation type="submission" date="2018-04" db="UniProtKB">
        <authorList>
            <consortium name="EnsemblFungi"/>
        </authorList>
    </citation>
    <scope>IDENTIFICATION</scope>
    <source>
        <strain evidence="3">R3-111a-1</strain>
    </source>
</reference>
<evidence type="ECO:0000256" key="1">
    <source>
        <dbReference type="SAM" id="MobiDB-lite"/>
    </source>
</evidence>
<organism evidence="2">
    <name type="scientific">Gaeumannomyces tritici (strain R3-111a-1)</name>
    <name type="common">Wheat and barley take-all root rot fungus</name>
    <name type="synonym">Gaeumannomyces graminis var. tritici</name>
    <dbReference type="NCBI Taxonomy" id="644352"/>
    <lineage>
        <taxon>Eukaryota</taxon>
        <taxon>Fungi</taxon>
        <taxon>Dikarya</taxon>
        <taxon>Ascomycota</taxon>
        <taxon>Pezizomycotina</taxon>
        <taxon>Sordariomycetes</taxon>
        <taxon>Sordariomycetidae</taxon>
        <taxon>Magnaporthales</taxon>
        <taxon>Magnaporthaceae</taxon>
        <taxon>Gaeumannomyces</taxon>
    </lineage>
</organism>
<accession>J3P645</accession>
<dbReference type="EMBL" id="GL385399">
    <property type="protein sequence ID" value="EJT72118.1"/>
    <property type="molecule type" value="Genomic_DNA"/>
</dbReference>
<reference evidence="2" key="2">
    <citation type="submission" date="2010-07" db="EMBL/GenBank/DDBJ databases">
        <authorList>
            <consortium name="The Broad Institute Genome Sequencing Platform"/>
            <consortium name="Broad Institute Genome Sequencing Center for Infectious Disease"/>
            <person name="Ma L.-J."/>
            <person name="Dead R."/>
            <person name="Young S."/>
            <person name="Zeng Q."/>
            <person name="Koehrsen M."/>
            <person name="Alvarado L."/>
            <person name="Berlin A."/>
            <person name="Chapman S.B."/>
            <person name="Chen Z."/>
            <person name="Freedman E."/>
            <person name="Gellesch M."/>
            <person name="Goldberg J."/>
            <person name="Griggs A."/>
            <person name="Gujja S."/>
            <person name="Heilman E.R."/>
            <person name="Heiman D."/>
            <person name="Hepburn T."/>
            <person name="Howarth C."/>
            <person name="Jen D."/>
            <person name="Larson L."/>
            <person name="Mehta T."/>
            <person name="Neiman D."/>
            <person name="Pearson M."/>
            <person name="Roberts A."/>
            <person name="Saif S."/>
            <person name="Shea T."/>
            <person name="Shenoy N."/>
            <person name="Sisk P."/>
            <person name="Stolte C."/>
            <person name="Sykes S."/>
            <person name="Walk T."/>
            <person name="White J."/>
            <person name="Yandava C."/>
            <person name="Haas B."/>
            <person name="Nusbaum C."/>
            <person name="Birren B."/>
        </authorList>
    </citation>
    <scope>NUCLEOTIDE SEQUENCE</scope>
    <source>
        <strain evidence="2">R3-111a-1</strain>
    </source>
</reference>
<dbReference type="GeneID" id="20349444"/>
<dbReference type="Proteomes" id="UP000006039">
    <property type="component" value="Unassembled WGS sequence"/>
</dbReference>
<dbReference type="AlphaFoldDB" id="J3P645"/>
<keyword evidence="4" id="KW-1185">Reference proteome</keyword>
<evidence type="ECO:0000313" key="3">
    <source>
        <dbReference type="EnsemblFungi" id="EJT72118"/>
    </source>
</evidence>
<name>J3P645_GAET3</name>
<reference evidence="4" key="1">
    <citation type="submission" date="2010-07" db="EMBL/GenBank/DDBJ databases">
        <title>The genome sequence of Gaeumannomyces graminis var. tritici strain R3-111a-1.</title>
        <authorList>
            <consortium name="The Broad Institute Genome Sequencing Platform"/>
            <person name="Ma L.-J."/>
            <person name="Dead R."/>
            <person name="Young S."/>
            <person name="Zeng Q."/>
            <person name="Koehrsen M."/>
            <person name="Alvarado L."/>
            <person name="Berlin A."/>
            <person name="Chapman S.B."/>
            <person name="Chen Z."/>
            <person name="Freedman E."/>
            <person name="Gellesch M."/>
            <person name="Goldberg J."/>
            <person name="Griggs A."/>
            <person name="Gujja S."/>
            <person name="Heilman E.R."/>
            <person name="Heiman D."/>
            <person name="Hepburn T."/>
            <person name="Howarth C."/>
            <person name="Jen D."/>
            <person name="Larson L."/>
            <person name="Mehta T."/>
            <person name="Neiman D."/>
            <person name="Pearson M."/>
            <person name="Roberts A."/>
            <person name="Saif S."/>
            <person name="Shea T."/>
            <person name="Shenoy N."/>
            <person name="Sisk P."/>
            <person name="Stolte C."/>
            <person name="Sykes S."/>
            <person name="Walk T."/>
            <person name="White J."/>
            <person name="Yandava C."/>
            <person name="Haas B."/>
            <person name="Nusbaum C."/>
            <person name="Birren B."/>
        </authorList>
    </citation>
    <scope>NUCLEOTIDE SEQUENCE [LARGE SCALE GENOMIC DNA]</scope>
    <source>
        <strain evidence="4">R3-111a-1</strain>
    </source>
</reference>
<reference evidence="3" key="4">
    <citation type="journal article" date="2015" name="G3 (Bethesda)">
        <title>Genome sequences of three phytopathogenic species of the Magnaporthaceae family of fungi.</title>
        <authorList>
            <person name="Okagaki L.H."/>
            <person name="Nunes C.C."/>
            <person name="Sailsbery J."/>
            <person name="Clay B."/>
            <person name="Brown D."/>
            <person name="John T."/>
            <person name="Oh Y."/>
            <person name="Young N."/>
            <person name="Fitzgerald M."/>
            <person name="Haas B.J."/>
            <person name="Zeng Q."/>
            <person name="Young S."/>
            <person name="Adiconis X."/>
            <person name="Fan L."/>
            <person name="Levin J.Z."/>
            <person name="Mitchell T.K."/>
            <person name="Okubara P.A."/>
            <person name="Farman M.L."/>
            <person name="Kohn L.M."/>
            <person name="Birren B."/>
            <person name="Ma L.-J."/>
            <person name="Dean R.A."/>
        </authorList>
    </citation>
    <scope>NUCLEOTIDE SEQUENCE</scope>
    <source>
        <strain evidence="3">R3-111a-1</strain>
    </source>
</reference>
<dbReference type="VEuPathDB" id="FungiDB:GGTG_08986"/>
<reference evidence="2" key="3">
    <citation type="submission" date="2010-09" db="EMBL/GenBank/DDBJ databases">
        <title>Annotation of Gaeumannomyces graminis var. tritici R3-111a-1.</title>
        <authorList>
            <consortium name="The Broad Institute Genome Sequencing Platform"/>
            <person name="Ma L.-J."/>
            <person name="Dead R."/>
            <person name="Young S.K."/>
            <person name="Zeng Q."/>
            <person name="Gargeya S."/>
            <person name="Fitzgerald M."/>
            <person name="Haas B."/>
            <person name="Abouelleil A."/>
            <person name="Alvarado L."/>
            <person name="Arachchi H.M."/>
            <person name="Berlin A."/>
            <person name="Brown A."/>
            <person name="Chapman S.B."/>
            <person name="Chen Z."/>
            <person name="Dunbar C."/>
            <person name="Freedman E."/>
            <person name="Gearin G."/>
            <person name="Gellesch M."/>
            <person name="Goldberg J."/>
            <person name="Griggs A."/>
            <person name="Gujja S."/>
            <person name="Heiman D."/>
            <person name="Howarth C."/>
            <person name="Larson L."/>
            <person name="Lui A."/>
            <person name="MacDonald P.J.P."/>
            <person name="Mehta T."/>
            <person name="Montmayeur A."/>
            <person name="Murphy C."/>
            <person name="Neiman D."/>
            <person name="Pearson M."/>
            <person name="Priest M."/>
            <person name="Roberts A."/>
            <person name="Saif S."/>
            <person name="Shea T."/>
            <person name="Shenoy N."/>
            <person name="Sisk P."/>
            <person name="Stolte C."/>
            <person name="Sykes S."/>
            <person name="Yandava C."/>
            <person name="Wortman J."/>
            <person name="Nusbaum C."/>
            <person name="Birren B."/>
        </authorList>
    </citation>
    <scope>NUCLEOTIDE SEQUENCE</scope>
    <source>
        <strain evidence="2">R3-111a-1</strain>
    </source>
</reference>